<proteinExistence type="predicted"/>
<reference evidence="1" key="1">
    <citation type="submission" date="2014-09" db="EMBL/GenBank/DDBJ databases">
        <authorList>
            <person name="Magalhaes I.L.F."/>
            <person name="Oliveira U."/>
            <person name="Santos F.R."/>
            <person name="Vidigal T.H.D.A."/>
            <person name="Brescovit A.D."/>
            <person name="Santos A.J."/>
        </authorList>
    </citation>
    <scope>NUCLEOTIDE SEQUENCE</scope>
    <source>
        <tissue evidence="1">Shoot tissue taken approximately 20 cm above the soil surface</tissue>
    </source>
</reference>
<evidence type="ECO:0000313" key="1">
    <source>
        <dbReference type="EMBL" id="JAD61957.1"/>
    </source>
</evidence>
<name>A0A0A9BRK1_ARUDO</name>
<accession>A0A0A9BRK1</accession>
<reference evidence="1" key="2">
    <citation type="journal article" date="2015" name="Data Brief">
        <title>Shoot transcriptome of the giant reed, Arundo donax.</title>
        <authorList>
            <person name="Barrero R.A."/>
            <person name="Guerrero F.D."/>
            <person name="Moolhuijzen P."/>
            <person name="Goolsby J.A."/>
            <person name="Tidwell J."/>
            <person name="Bellgard S.E."/>
            <person name="Bellgard M.I."/>
        </authorList>
    </citation>
    <scope>NUCLEOTIDE SEQUENCE</scope>
    <source>
        <tissue evidence="1">Shoot tissue taken approximately 20 cm above the soil surface</tissue>
    </source>
</reference>
<dbReference type="AlphaFoldDB" id="A0A0A9BRK1"/>
<sequence length="89" mass="9691">MLVQELSLLRRADLVTRDFTFCAFNLPKFPIPVLPPLSFLGRSVVLESIAGDGMLASSPSSVPPHTMTLRPVARSTRRYAPGLSMGTFS</sequence>
<dbReference type="EMBL" id="GBRH01235938">
    <property type="protein sequence ID" value="JAD61957.1"/>
    <property type="molecule type" value="Transcribed_RNA"/>
</dbReference>
<protein>
    <submittedName>
        <fullName evidence="1">Uncharacterized protein</fullName>
    </submittedName>
</protein>
<organism evidence="1">
    <name type="scientific">Arundo donax</name>
    <name type="common">Giant reed</name>
    <name type="synonym">Donax arundinaceus</name>
    <dbReference type="NCBI Taxonomy" id="35708"/>
    <lineage>
        <taxon>Eukaryota</taxon>
        <taxon>Viridiplantae</taxon>
        <taxon>Streptophyta</taxon>
        <taxon>Embryophyta</taxon>
        <taxon>Tracheophyta</taxon>
        <taxon>Spermatophyta</taxon>
        <taxon>Magnoliopsida</taxon>
        <taxon>Liliopsida</taxon>
        <taxon>Poales</taxon>
        <taxon>Poaceae</taxon>
        <taxon>PACMAD clade</taxon>
        <taxon>Arundinoideae</taxon>
        <taxon>Arundineae</taxon>
        <taxon>Arundo</taxon>
    </lineage>
</organism>